<proteinExistence type="predicted"/>
<accession>A0ACB7Y0E4</accession>
<protein>
    <submittedName>
        <fullName evidence="1">Uncharacterized protein</fullName>
    </submittedName>
</protein>
<dbReference type="Proteomes" id="UP000828048">
    <property type="component" value="Chromosome 5"/>
</dbReference>
<keyword evidence="2" id="KW-1185">Reference proteome</keyword>
<reference evidence="1 2" key="1">
    <citation type="journal article" date="2021" name="Hortic Res">
        <title>High-quality reference genome and annotation aids understanding of berry development for evergreen blueberry (Vaccinium darrowii).</title>
        <authorList>
            <person name="Yu J."/>
            <person name="Hulse-Kemp A.M."/>
            <person name="Babiker E."/>
            <person name="Staton M."/>
        </authorList>
    </citation>
    <scope>NUCLEOTIDE SEQUENCE [LARGE SCALE GENOMIC DNA]</scope>
    <source>
        <strain evidence="2">cv. NJ 8807/NJ 8810</strain>
        <tissue evidence="1">Young leaf</tissue>
    </source>
</reference>
<name>A0ACB7Y0E4_9ERIC</name>
<comment type="caution">
    <text evidence="1">The sequence shown here is derived from an EMBL/GenBank/DDBJ whole genome shotgun (WGS) entry which is preliminary data.</text>
</comment>
<dbReference type="EMBL" id="CM037155">
    <property type="protein sequence ID" value="KAH7846390.1"/>
    <property type="molecule type" value="Genomic_DNA"/>
</dbReference>
<sequence length="141" mass="15775">MASFVTAAMGSTNGLLPIQFSMIQLPSVCLRSGDALFRRTGVIGVGINPSRKGKVVVMAKYKGTQKREMQLTEMIEVKVKEAKQVCEGDERSDECKVAWDEVEEVSQAKADLRFKLLQKHDPLESFCQDNPETDECRIYDA</sequence>
<evidence type="ECO:0000313" key="2">
    <source>
        <dbReference type="Proteomes" id="UP000828048"/>
    </source>
</evidence>
<gene>
    <name evidence="1" type="ORF">Vadar_013452</name>
</gene>
<organism evidence="1 2">
    <name type="scientific">Vaccinium darrowii</name>
    <dbReference type="NCBI Taxonomy" id="229202"/>
    <lineage>
        <taxon>Eukaryota</taxon>
        <taxon>Viridiplantae</taxon>
        <taxon>Streptophyta</taxon>
        <taxon>Embryophyta</taxon>
        <taxon>Tracheophyta</taxon>
        <taxon>Spermatophyta</taxon>
        <taxon>Magnoliopsida</taxon>
        <taxon>eudicotyledons</taxon>
        <taxon>Gunneridae</taxon>
        <taxon>Pentapetalae</taxon>
        <taxon>asterids</taxon>
        <taxon>Ericales</taxon>
        <taxon>Ericaceae</taxon>
        <taxon>Vaccinioideae</taxon>
        <taxon>Vaccinieae</taxon>
        <taxon>Vaccinium</taxon>
    </lineage>
</organism>
<evidence type="ECO:0000313" key="1">
    <source>
        <dbReference type="EMBL" id="KAH7846390.1"/>
    </source>
</evidence>